<protein>
    <recommendedName>
        <fullName evidence="3">Reverse transcriptase domain-containing protein</fullName>
    </recommendedName>
</protein>
<reference evidence="1 2" key="1">
    <citation type="journal article" date="2021" name="Elife">
        <title>Chloroplast acquisition without the gene transfer in kleptoplastic sea slugs, Plakobranchus ocellatus.</title>
        <authorList>
            <person name="Maeda T."/>
            <person name="Takahashi S."/>
            <person name="Yoshida T."/>
            <person name="Shimamura S."/>
            <person name="Takaki Y."/>
            <person name="Nagai Y."/>
            <person name="Toyoda A."/>
            <person name="Suzuki Y."/>
            <person name="Arimoto A."/>
            <person name="Ishii H."/>
            <person name="Satoh N."/>
            <person name="Nishiyama T."/>
            <person name="Hasebe M."/>
            <person name="Maruyama T."/>
            <person name="Minagawa J."/>
            <person name="Obokata J."/>
            <person name="Shigenobu S."/>
        </authorList>
    </citation>
    <scope>NUCLEOTIDE SEQUENCE [LARGE SCALE GENOMIC DNA]</scope>
</reference>
<dbReference type="AlphaFoldDB" id="A0AAV4I4S7"/>
<sequence length="312" mass="34521">MRGTVQYDESTSASFPILSGFKQGCLLAATLFGILFSLDLDNVFKNTTKGIYIFMQNLMGKLFKIQHLKTKTKLRHVLNRKLLFADAAASEAHTGAGLQNTVHLMAEDCNEFELTITIKLNGLKSCAKMLVKFKKRANVFHMRCLRLVLGITWKGLIPNSEVLKPSNLLRNEAHSRNIRFTQTDPTSLLPHLPNRITSSVWTDISDAVTCAQLTVTRFPSSRGFLHNSVSGLCSPLLWLESSSAPGAHPVQTAEGSLYLDPGVCNDGFQIGLIADDDDNVYMLVHVLGEEKVEVREGLACSINVEEDRQWAG</sequence>
<name>A0AAV4I4S7_9GAST</name>
<comment type="caution">
    <text evidence="1">The sequence shown here is derived from an EMBL/GenBank/DDBJ whole genome shotgun (WGS) entry which is preliminary data.</text>
</comment>
<evidence type="ECO:0008006" key="3">
    <source>
        <dbReference type="Google" id="ProtNLM"/>
    </source>
</evidence>
<proteinExistence type="predicted"/>
<dbReference type="EMBL" id="BMAT01005989">
    <property type="protein sequence ID" value="GFS03651.1"/>
    <property type="molecule type" value="Genomic_DNA"/>
</dbReference>
<evidence type="ECO:0000313" key="2">
    <source>
        <dbReference type="Proteomes" id="UP000762676"/>
    </source>
</evidence>
<evidence type="ECO:0000313" key="1">
    <source>
        <dbReference type="EMBL" id="GFS03651.1"/>
    </source>
</evidence>
<gene>
    <name evidence="1" type="ORF">ElyMa_002892100</name>
</gene>
<dbReference type="Proteomes" id="UP000762676">
    <property type="component" value="Unassembled WGS sequence"/>
</dbReference>
<accession>A0AAV4I4S7</accession>
<keyword evidence="2" id="KW-1185">Reference proteome</keyword>
<organism evidence="1 2">
    <name type="scientific">Elysia marginata</name>
    <dbReference type="NCBI Taxonomy" id="1093978"/>
    <lineage>
        <taxon>Eukaryota</taxon>
        <taxon>Metazoa</taxon>
        <taxon>Spiralia</taxon>
        <taxon>Lophotrochozoa</taxon>
        <taxon>Mollusca</taxon>
        <taxon>Gastropoda</taxon>
        <taxon>Heterobranchia</taxon>
        <taxon>Euthyneura</taxon>
        <taxon>Panpulmonata</taxon>
        <taxon>Sacoglossa</taxon>
        <taxon>Placobranchoidea</taxon>
        <taxon>Plakobranchidae</taxon>
        <taxon>Elysia</taxon>
    </lineage>
</organism>